<feature type="non-terminal residue" evidence="2">
    <location>
        <position position="1"/>
    </location>
</feature>
<organism evidence="2 3">
    <name type="scientific">Aspergillus indologenus CBS 114.80</name>
    <dbReference type="NCBI Taxonomy" id="1450541"/>
    <lineage>
        <taxon>Eukaryota</taxon>
        <taxon>Fungi</taxon>
        <taxon>Dikarya</taxon>
        <taxon>Ascomycota</taxon>
        <taxon>Pezizomycotina</taxon>
        <taxon>Eurotiomycetes</taxon>
        <taxon>Eurotiomycetidae</taxon>
        <taxon>Eurotiales</taxon>
        <taxon>Aspergillaceae</taxon>
        <taxon>Aspergillus</taxon>
        <taxon>Aspergillus subgen. Circumdati</taxon>
    </lineage>
</organism>
<evidence type="ECO:0000313" key="3">
    <source>
        <dbReference type="Proteomes" id="UP000248817"/>
    </source>
</evidence>
<evidence type="ECO:0000259" key="1">
    <source>
        <dbReference type="Pfam" id="PF20150"/>
    </source>
</evidence>
<keyword evidence="3" id="KW-1185">Reference proteome</keyword>
<protein>
    <recommendedName>
        <fullName evidence="1">2EXR domain-containing protein</fullName>
    </recommendedName>
</protein>
<evidence type="ECO:0000313" key="2">
    <source>
        <dbReference type="EMBL" id="PYI30916.1"/>
    </source>
</evidence>
<dbReference type="Proteomes" id="UP000248817">
    <property type="component" value="Unassembled WGS sequence"/>
</dbReference>
<dbReference type="Pfam" id="PF20150">
    <property type="entry name" value="2EXR"/>
    <property type="match status" value="1"/>
</dbReference>
<reference evidence="2 3" key="1">
    <citation type="submission" date="2018-02" db="EMBL/GenBank/DDBJ databases">
        <title>The genomes of Aspergillus section Nigri reveals drivers in fungal speciation.</title>
        <authorList>
            <consortium name="DOE Joint Genome Institute"/>
            <person name="Vesth T.C."/>
            <person name="Nybo J."/>
            <person name="Theobald S."/>
            <person name="Brandl J."/>
            <person name="Frisvad J.C."/>
            <person name="Nielsen K.F."/>
            <person name="Lyhne E.K."/>
            <person name="Kogle M.E."/>
            <person name="Kuo A."/>
            <person name="Riley R."/>
            <person name="Clum A."/>
            <person name="Nolan M."/>
            <person name="Lipzen A."/>
            <person name="Salamov A."/>
            <person name="Henrissat B."/>
            <person name="Wiebenga A."/>
            <person name="De vries R.P."/>
            <person name="Grigoriev I.V."/>
            <person name="Mortensen U.H."/>
            <person name="Andersen M.R."/>
            <person name="Baker S.E."/>
        </authorList>
    </citation>
    <scope>NUCLEOTIDE SEQUENCE [LARGE SCALE GENOMIC DNA]</scope>
    <source>
        <strain evidence="2 3">CBS 114.80</strain>
    </source>
</reference>
<accession>A0A2V5J8C9</accession>
<feature type="non-terminal residue" evidence="2">
    <location>
        <position position="201"/>
    </location>
</feature>
<dbReference type="InterPro" id="IPR045518">
    <property type="entry name" value="2EXR"/>
</dbReference>
<sequence>FPHFSELPAELRDMIWEYALPVGPIGPLLFLYKPDSWSSRRIRESEADMDDYDFAKMFFDPIEISVPLFFVNRQARNIARRWMDEHGVRVRYYPDTQSLVTVCLFHKAVDTLYVPLNNWDDFLGECYSLREEVPRGDCFNIRSGVTRVAIPMDVLEKDEGALIKIVRLWTLVTKIFIVANECPEAVFAGGAERNVQPRWEL</sequence>
<dbReference type="EMBL" id="KZ825509">
    <property type="protein sequence ID" value="PYI30916.1"/>
    <property type="molecule type" value="Genomic_DNA"/>
</dbReference>
<gene>
    <name evidence="2" type="ORF">BP00DRAFT_330428</name>
</gene>
<proteinExistence type="predicted"/>
<feature type="domain" description="2EXR" evidence="1">
    <location>
        <begin position="1"/>
        <end position="112"/>
    </location>
</feature>
<dbReference type="AlphaFoldDB" id="A0A2V5J8C9"/>
<name>A0A2V5J8C9_9EURO</name>